<protein>
    <submittedName>
        <fullName evidence="2">Uncharacterized protein</fullName>
    </submittedName>
</protein>
<keyword evidence="3" id="KW-1185">Reference proteome</keyword>
<gene>
    <name evidence="2" type="ORF">BS50DRAFT_637085</name>
</gene>
<dbReference type="STRING" id="1448308.A0A2T2NEB9"/>
<proteinExistence type="predicted"/>
<evidence type="ECO:0000313" key="3">
    <source>
        <dbReference type="Proteomes" id="UP000240883"/>
    </source>
</evidence>
<dbReference type="AlphaFoldDB" id="A0A2T2NEB9"/>
<evidence type="ECO:0000256" key="1">
    <source>
        <dbReference type="SAM" id="MobiDB-lite"/>
    </source>
</evidence>
<organism evidence="2 3">
    <name type="scientific">Corynespora cassiicola Philippines</name>
    <dbReference type="NCBI Taxonomy" id="1448308"/>
    <lineage>
        <taxon>Eukaryota</taxon>
        <taxon>Fungi</taxon>
        <taxon>Dikarya</taxon>
        <taxon>Ascomycota</taxon>
        <taxon>Pezizomycotina</taxon>
        <taxon>Dothideomycetes</taxon>
        <taxon>Pleosporomycetidae</taxon>
        <taxon>Pleosporales</taxon>
        <taxon>Corynesporascaceae</taxon>
        <taxon>Corynespora</taxon>
    </lineage>
</organism>
<dbReference type="EMBL" id="KZ678139">
    <property type="protein sequence ID" value="PSN63720.1"/>
    <property type="molecule type" value="Genomic_DNA"/>
</dbReference>
<feature type="compositionally biased region" description="Polar residues" evidence="1">
    <location>
        <begin position="23"/>
        <end position="32"/>
    </location>
</feature>
<feature type="region of interest" description="Disordered" evidence="1">
    <location>
        <begin position="19"/>
        <end position="50"/>
    </location>
</feature>
<sequence>MSFTREHIAALLEGMLPKKYTTDRSGNANNSSSEEHMEIDSPPDSSSLESKSAYNGIDMRVAYRQGWPLLPVLPVITSHTDVPKIFKPFGPHLHNFREILQEHTVTVYKLEVFWRMNVAKEKTKDKLTLCVQSDHTNAYAWTSAIDALRTYIQENDLTLAVEIIDRQAFRGLYTLPVLRTEKRTHTAYKRAKREIVNLLEGCGEEWSSLDLYKRGLKPKQGDCKPTIIITAPVPGLPVWWEVVVPEIRKVVGEKFDVEMRFGGVVKF</sequence>
<dbReference type="Proteomes" id="UP000240883">
    <property type="component" value="Unassembled WGS sequence"/>
</dbReference>
<dbReference type="OrthoDB" id="5351220at2759"/>
<reference evidence="2 3" key="1">
    <citation type="journal article" date="2018" name="Front. Microbiol.">
        <title>Genome-Wide Analysis of Corynespora cassiicola Leaf Fall Disease Putative Effectors.</title>
        <authorList>
            <person name="Lopez D."/>
            <person name="Ribeiro S."/>
            <person name="Label P."/>
            <person name="Fumanal B."/>
            <person name="Venisse J.S."/>
            <person name="Kohler A."/>
            <person name="de Oliveira R.R."/>
            <person name="Labutti K."/>
            <person name="Lipzen A."/>
            <person name="Lail K."/>
            <person name="Bauer D."/>
            <person name="Ohm R.A."/>
            <person name="Barry K.W."/>
            <person name="Spatafora J."/>
            <person name="Grigoriev I.V."/>
            <person name="Martin F.M."/>
            <person name="Pujade-Renaud V."/>
        </authorList>
    </citation>
    <scope>NUCLEOTIDE SEQUENCE [LARGE SCALE GENOMIC DNA]</scope>
    <source>
        <strain evidence="2 3">Philippines</strain>
    </source>
</reference>
<evidence type="ECO:0000313" key="2">
    <source>
        <dbReference type="EMBL" id="PSN63720.1"/>
    </source>
</evidence>
<name>A0A2T2NEB9_CORCC</name>
<accession>A0A2T2NEB9</accession>